<evidence type="ECO:0000256" key="3">
    <source>
        <dbReference type="ARBA" id="ARBA00022485"/>
    </source>
</evidence>
<proteinExistence type="inferred from homology"/>
<dbReference type="CDD" id="cd00165">
    <property type="entry name" value="S4"/>
    <property type="match status" value="1"/>
</dbReference>
<dbReference type="PROSITE" id="PS00198">
    <property type="entry name" value="4FE4S_FER_1"/>
    <property type="match status" value="2"/>
</dbReference>
<evidence type="ECO:0000256" key="10">
    <source>
        <dbReference type="ARBA" id="ARBA00023291"/>
    </source>
</evidence>
<evidence type="ECO:0000259" key="12">
    <source>
        <dbReference type="PROSITE" id="PS51085"/>
    </source>
</evidence>
<comment type="cofactor">
    <cofactor evidence="11">
        <name>[3Fe-4S] cluster</name>
        <dbReference type="ChEBI" id="CHEBI:21137"/>
    </cofactor>
    <text evidence="11">Binds 1 [3Fe-4S] cluster.</text>
</comment>
<comment type="pathway">
    <text evidence="1">Carbohydrate metabolism; tricarboxylic acid cycle; fumarate from succinate (bacterial route): step 1/1.</text>
</comment>
<dbReference type="PANTHER" id="PTHR11921:SF29">
    <property type="entry name" value="SUCCINATE DEHYDROGENASE [UBIQUINONE] IRON-SULFUR SUBUNIT, MITOCHONDRIAL"/>
    <property type="match status" value="1"/>
</dbReference>
<dbReference type="InterPro" id="IPR017896">
    <property type="entry name" value="4Fe4S_Fe-S-bd"/>
</dbReference>
<name>A0A7M1S5W3_9BACT</name>
<keyword evidence="15" id="KW-1185">Reference proteome</keyword>
<organism evidence="14 15">
    <name type="scientific">Sulfurovum indicum</name>
    <dbReference type="NCBI Taxonomy" id="2779528"/>
    <lineage>
        <taxon>Bacteria</taxon>
        <taxon>Pseudomonadati</taxon>
        <taxon>Campylobacterota</taxon>
        <taxon>Epsilonproteobacteria</taxon>
        <taxon>Campylobacterales</taxon>
        <taxon>Sulfurovaceae</taxon>
        <taxon>Sulfurovum</taxon>
    </lineage>
</organism>
<dbReference type="InterPro" id="IPR009051">
    <property type="entry name" value="Helical_ferredxn"/>
</dbReference>
<evidence type="ECO:0000313" key="15">
    <source>
        <dbReference type="Proteomes" id="UP000595074"/>
    </source>
</evidence>
<evidence type="ECO:0000259" key="13">
    <source>
        <dbReference type="PROSITE" id="PS51379"/>
    </source>
</evidence>
<dbReference type="PANTHER" id="PTHR11921">
    <property type="entry name" value="SUCCINATE DEHYDROGENASE IRON-SULFUR PROTEIN"/>
    <property type="match status" value="1"/>
</dbReference>
<reference evidence="14 15" key="1">
    <citation type="submission" date="2020-10" db="EMBL/GenBank/DDBJ databases">
        <title>The genome of sulfurovum sp.</title>
        <authorList>
            <person name="Xie S."/>
            <person name="Shao Z."/>
            <person name="Jiang L."/>
        </authorList>
    </citation>
    <scope>NUCLEOTIDE SEQUENCE [LARGE SCALE GENOMIC DNA]</scope>
    <source>
        <strain evidence="14 15">ST-419</strain>
    </source>
</reference>
<evidence type="ECO:0000256" key="2">
    <source>
        <dbReference type="ARBA" id="ARBA00009433"/>
    </source>
</evidence>
<dbReference type="InterPro" id="IPR050573">
    <property type="entry name" value="SDH/FRD_Iron-Sulfur"/>
</dbReference>
<comment type="cofactor">
    <cofactor evidence="11">
        <name>[4Fe-4S] cluster</name>
        <dbReference type="ChEBI" id="CHEBI:49883"/>
    </cofactor>
    <text evidence="11">Binds 1 [4Fe-4S] cluster.</text>
</comment>
<comment type="cofactor">
    <cofactor evidence="11">
        <name>[2Fe-2S] cluster</name>
        <dbReference type="ChEBI" id="CHEBI:190135"/>
    </cofactor>
    <text evidence="11">Binds 1 [2Fe-2S] cluster.</text>
</comment>
<dbReference type="GO" id="GO:0046872">
    <property type="term" value="F:metal ion binding"/>
    <property type="evidence" value="ECO:0007669"/>
    <property type="project" value="UniProtKB-KW"/>
</dbReference>
<sequence>MNIKILRSETNTHQSYTLPAGEIPLLSALVYIKETQDATLTFSAGCRASVCGTCAVRVNGREELACSYKVKPGDIIEPLQYHPVLRDLKVDKSKAQETLRRGTTWLQQFQESPLSHEDEKRTEKQTDCILCDSCYSACPVFAVNPDFLGPFALTRAYRYTEDKREGNAKTIIDNIQNNGVWDCTLCGECTAVCPKNIDPKMDITMLRSTSLQYGHSDPSFAAQSFGTPDFGGGFGFDPNAGF</sequence>
<dbReference type="GO" id="GO:0008177">
    <property type="term" value="F:succinate dehydrogenase (quinone) activity"/>
    <property type="evidence" value="ECO:0007669"/>
    <property type="project" value="UniProtKB-EC"/>
</dbReference>
<keyword evidence="9 11" id="KW-0411">Iron-sulfur</keyword>
<dbReference type="InterPro" id="IPR017900">
    <property type="entry name" value="4Fe4S_Fe_S_CS"/>
</dbReference>
<dbReference type="Proteomes" id="UP000595074">
    <property type="component" value="Chromosome"/>
</dbReference>
<keyword evidence="6 11" id="KW-0479">Metal-binding</keyword>
<dbReference type="Pfam" id="PF13183">
    <property type="entry name" value="Fer4_8"/>
    <property type="match status" value="1"/>
</dbReference>
<dbReference type="EC" id="1.3.5.1" evidence="11"/>
<dbReference type="EMBL" id="CP063164">
    <property type="protein sequence ID" value="QOR61760.1"/>
    <property type="molecule type" value="Genomic_DNA"/>
</dbReference>
<dbReference type="Gene3D" id="1.10.1060.10">
    <property type="entry name" value="Alpha-helical ferredoxin"/>
    <property type="match status" value="1"/>
</dbReference>
<protein>
    <recommendedName>
        <fullName evidence="11">Fumarate reductase iron-sulfur subunit</fullName>
        <ecNumber evidence="11">1.3.5.1</ecNumber>
    </recommendedName>
</protein>
<dbReference type="InterPro" id="IPR012675">
    <property type="entry name" value="Beta-grasp_dom_sf"/>
</dbReference>
<evidence type="ECO:0000256" key="9">
    <source>
        <dbReference type="ARBA" id="ARBA00023014"/>
    </source>
</evidence>
<evidence type="ECO:0000256" key="7">
    <source>
        <dbReference type="ARBA" id="ARBA00023002"/>
    </source>
</evidence>
<evidence type="ECO:0000256" key="4">
    <source>
        <dbReference type="ARBA" id="ARBA00022532"/>
    </source>
</evidence>
<comment type="similarity">
    <text evidence="2 11">Belongs to the succinate dehydrogenase/fumarate reductase iron-sulfur protein family.</text>
</comment>
<dbReference type="PROSITE" id="PS51085">
    <property type="entry name" value="2FE2S_FER_2"/>
    <property type="match status" value="1"/>
</dbReference>
<dbReference type="GO" id="GO:0009055">
    <property type="term" value="F:electron transfer activity"/>
    <property type="evidence" value="ECO:0007669"/>
    <property type="project" value="InterPro"/>
</dbReference>
<dbReference type="Pfam" id="PF13085">
    <property type="entry name" value="Fer2_3"/>
    <property type="match status" value="1"/>
</dbReference>
<dbReference type="SUPFAM" id="SSF46548">
    <property type="entry name" value="alpha-helical ferredoxin"/>
    <property type="match status" value="1"/>
</dbReference>
<dbReference type="InterPro" id="IPR004489">
    <property type="entry name" value="Succ_DH/fum_Rdtase_Fe-S"/>
</dbReference>
<keyword evidence="3 11" id="KW-0004">4Fe-4S</keyword>
<dbReference type="InterPro" id="IPR001041">
    <property type="entry name" value="2Fe-2S_ferredoxin-type"/>
</dbReference>
<keyword evidence="4" id="KW-0816">Tricarboxylic acid cycle</keyword>
<dbReference type="InterPro" id="IPR025192">
    <property type="entry name" value="Succ_DH/fum_Rdtase_N"/>
</dbReference>
<evidence type="ECO:0000256" key="1">
    <source>
        <dbReference type="ARBA" id="ARBA00004894"/>
    </source>
</evidence>
<evidence type="ECO:0000313" key="14">
    <source>
        <dbReference type="EMBL" id="QOR61760.1"/>
    </source>
</evidence>
<evidence type="ECO:0000256" key="8">
    <source>
        <dbReference type="ARBA" id="ARBA00023004"/>
    </source>
</evidence>
<dbReference type="PROSITE" id="PS51379">
    <property type="entry name" value="4FE4S_FER_2"/>
    <property type="match status" value="2"/>
</dbReference>
<accession>A0A7M1S5W3</accession>
<feature type="domain" description="2Fe-2S ferredoxin-type" evidence="12">
    <location>
        <begin position="1"/>
        <end position="82"/>
    </location>
</feature>
<keyword evidence="5 11" id="KW-0001">2Fe-2S</keyword>
<feature type="domain" description="4Fe-4S ferredoxin-type" evidence="13">
    <location>
        <begin position="120"/>
        <end position="148"/>
    </location>
</feature>
<dbReference type="GO" id="GO:0051537">
    <property type="term" value="F:2 iron, 2 sulfur cluster binding"/>
    <property type="evidence" value="ECO:0007669"/>
    <property type="project" value="UniProtKB-KW"/>
</dbReference>
<dbReference type="GO" id="GO:0022904">
    <property type="term" value="P:respiratory electron transport chain"/>
    <property type="evidence" value="ECO:0007669"/>
    <property type="project" value="TreeGrafter"/>
</dbReference>
<dbReference type="RefSeq" id="WP_197548470.1">
    <property type="nucleotide sequence ID" value="NZ_CP063164.1"/>
</dbReference>
<dbReference type="GO" id="GO:0006099">
    <property type="term" value="P:tricarboxylic acid cycle"/>
    <property type="evidence" value="ECO:0007669"/>
    <property type="project" value="UniProtKB-KW"/>
</dbReference>
<keyword evidence="10 11" id="KW-0003">3Fe-4S</keyword>
<dbReference type="GO" id="GO:0051538">
    <property type="term" value="F:3 iron, 4 sulfur cluster binding"/>
    <property type="evidence" value="ECO:0007669"/>
    <property type="project" value="UniProtKB-KW"/>
</dbReference>
<dbReference type="NCBIfam" id="TIGR00384">
    <property type="entry name" value="dhsB"/>
    <property type="match status" value="1"/>
</dbReference>
<keyword evidence="7" id="KW-0560">Oxidoreductase</keyword>
<dbReference type="Gene3D" id="3.10.20.30">
    <property type="match status" value="1"/>
</dbReference>
<comment type="catalytic activity">
    <reaction evidence="11">
        <text>a menaquinone + succinate = a menaquinol + fumarate</text>
        <dbReference type="Rhea" id="RHEA:27834"/>
        <dbReference type="Rhea" id="RHEA-COMP:9537"/>
        <dbReference type="Rhea" id="RHEA-COMP:9539"/>
        <dbReference type="ChEBI" id="CHEBI:16374"/>
        <dbReference type="ChEBI" id="CHEBI:18151"/>
        <dbReference type="ChEBI" id="CHEBI:29806"/>
        <dbReference type="ChEBI" id="CHEBI:30031"/>
        <dbReference type="EC" id="1.3.5.1"/>
    </reaction>
</comment>
<evidence type="ECO:0000256" key="6">
    <source>
        <dbReference type="ARBA" id="ARBA00022723"/>
    </source>
</evidence>
<dbReference type="AlphaFoldDB" id="A0A7M1S5W3"/>
<dbReference type="GO" id="GO:0051539">
    <property type="term" value="F:4 iron, 4 sulfur cluster binding"/>
    <property type="evidence" value="ECO:0007669"/>
    <property type="project" value="UniProtKB-KW"/>
</dbReference>
<feature type="domain" description="4Fe-4S ferredoxin-type" evidence="13">
    <location>
        <begin position="173"/>
        <end position="202"/>
    </location>
</feature>
<evidence type="ECO:0000256" key="5">
    <source>
        <dbReference type="ARBA" id="ARBA00022714"/>
    </source>
</evidence>
<keyword evidence="8 11" id="KW-0408">Iron</keyword>
<dbReference type="KEGG" id="sinu:IMZ28_10075"/>
<evidence type="ECO:0000256" key="11">
    <source>
        <dbReference type="RuleBase" id="RU361237"/>
    </source>
</evidence>
<gene>
    <name evidence="14" type="ORF">IMZ28_10075</name>
</gene>
<dbReference type="InterPro" id="IPR036010">
    <property type="entry name" value="2Fe-2S_ferredoxin-like_sf"/>
</dbReference>
<dbReference type="SUPFAM" id="SSF54292">
    <property type="entry name" value="2Fe-2S ferredoxin-like"/>
    <property type="match status" value="1"/>
</dbReference>